<evidence type="ECO:0000256" key="1">
    <source>
        <dbReference type="ARBA" id="ARBA00004651"/>
    </source>
</evidence>
<evidence type="ECO:0000313" key="7">
    <source>
        <dbReference type="EMBL" id="PVZ06806.1"/>
    </source>
</evidence>
<keyword evidence="3 6" id="KW-0812">Transmembrane</keyword>
<reference evidence="7 8" key="1">
    <citation type="submission" date="2018-04" db="EMBL/GenBank/DDBJ databases">
        <title>Genomic Encyclopedia of Type Strains, Phase IV (KMG-IV): sequencing the most valuable type-strain genomes for metagenomic binning, comparative biology and taxonomic classification.</title>
        <authorList>
            <person name="Goeker M."/>
        </authorList>
    </citation>
    <scope>NUCLEOTIDE SEQUENCE [LARGE SCALE GENOMIC DNA]</scope>
    <source>
        <strain evidence="7 8">DSM 28520</strain>
    </source>
</reference>
<dbReference type="InterPro" id="IPR043428">
    <property type="entry name" value="LivM-like"/>
</dbReference>
<organism evidence="7 8">
    <name type="scientific">Porphyromonas loveana</name>
    <dbReference type="NCBI Taxonomy" id="1884669"/>
    <lineage>
        <taxon>Bacteria</taxon>
        <taxon>Pseudomonadati</taxon>
        <taxon>Bacteroidota</taxon>
        <taxon>Bacteroidia</taxon>
        <taxon>Bacteroidales</taxon>
        <taxon>Porphyromonadaceae</taxon>
        <taxon>Porphyromonas</taxon>
    </lineage>
</organism>
<dbReference type="GeneID" id="94551631"/>
<proteinExistence type="predicted"/>
<keyword evidence="8" id="KW-1185">Reference proteome</keyword>
<dbReference type="Pfam" id="PF02653">
    <property type="entry name" value="BPD_transp_2"/>
    <property type="match status" value="1"/>
</dbReference>
<dbReference type="AlphaFoldDB" id="A0A2U1F3Q5"/>
<dbReference type="PANTHER" id="PTHR30482:SF10">
    <property type="entry name" value="HIGH-AFFINITY BRANCHED-CHAIN AMINO ACID TRANSPORT PROTEIN BRAE"/>
    <property type="match status" value="1"/>
</dbReference>
<comment type="caution">
    <text evidence="7">The sequence shown here is derived from an EMBL/GenBank/DDBJ whole genome shotgun (WGS) entry which is preliminary data.</text>
</comment>
<feature type="transmembrane region" description="Helical" evidence="6">
    <location>
        <begin position="36"/>
        <end position="54"/>
    </location>
</feature>
<dbReference type="GO" id="GO:0015658">
    <property type="term" value="F:branched-chain amino acid transmembrane transporter activity"/>
    <property type="evidence" value="ECO:0007669"/>
    <property type="project" value="InterPro"/>
</dbReference>
<evidence type="ECO:0000313" key="8">
    <source>
        <dbReference type="Proteomes" id="UP000245462"/>
    </source>
</evidence>
<dbReference type="GO" id="GO:0005886">
    <property type="term" value="C:plasma membrane"/>
    <property type="evidence" value="ECO:0007669"/>
    <property type="project" value="UniProtKB-SubCell"/>
</dbReference>
<protein>
    <submittedName>
        <fullName evidence="7">Branched-subunit amino acid transport system permease</fullName>
    </submittedName>
</protein>
<dbReference type="InterPro" id="IPR001851">
    <property type="entry name" value="ABC_transp_permease"/>
</dbReference>
<keyword evidence="5 6" id="KW-0472">Membrane</keyword>
<evidence type="ECO:0000256" key="5">
    <source>
        <dbReference type="ARBA" id="ARBA00023136"/>
    </source>
</evidence>
<gene>
    <name evidence="7" type="ORF">C7382_12124</name>
</gene>
<evidence type="ECO:0000256" key="3">
    <source>
        <dbReference type="ARBA" id="ARBA00022692"/>
    </source>
</evidence>
<accession>A0A2U1F3Q5</accession>
<dbReference type="EMBL" id="QEKY01000021">
    <property type="protein sequence ID" value="PVZ06806.1"/>
    <property type="molecule type" value="Genomic_DNA"/>
</dbReference>
<dbReference type="Proteomes" id="UP000245462">
    <property type="component" value="Unassembled WGS sequence"/>
</dbReference>
<dbReference type="RefSeq" id="WP_262499718.1">
    <property type="nucleotide sequence ID" value="NZ_JBGZHV010000179.1"/>
</dbReference>
<keyword evidence="4 6" id="KW-1133">Transmembrane helix</keyword>
<keyword evidence="2" id="KW-1003">Cell membrane</keyword>
<evidence type="ECO:0000256" key="6">
    <source>
        <dbReference type="SAM" id="Phobius"/>
    </source>
</evidence>
<evidence type="ECO:0000256" key="2">
    <source>
        <dbReference type="ARBA" id="ARBA00022475"/>
    </source>
</evidence>
<evidence type="ECO:0000256" key="4">
    <source>
        <dbReference type="ARBA" id="ARBA00022989"/>
    </source>
</evidence>
<sequence length="59" mass="6592">MEYLLHLFVLICIYTILAQSLSLVAGYSGQVSLTHAGFYGLGAYTTTLMSIHWGRHLRC</sequence>
<name>A0A2U1F3Q5_9PORP</name>
<comment type="subcellular location">
    <subcellularLocation>
        <location evidence="1">Cell membrane</location>
        <topology evidence="1">Multi-pass membrane protein</topology>
    </subcellularLocation>
</comment>
<dbReference type="PANTHER" id="PTHR30482">
    <property type="entry name" value="HIGH-AFFINITY BRANCHED-CHAIN AMINO ACID TRANSPORT SYSTEM PERMEASE"/>
    <property type="match status" value="1"/>
</dbReference>